<dbReference type="Gene3D" id="3.60.40.10">
    <property type="entry name" value="PPM-type phosphatase domain"/>
    <property type="match status" value="1"/>
</dbReference>
<evidence type="ECO:0000259" key="2">
    <source>
        <dbReference type="PROSITE" id="PS51746"/>
    </source>
</evidence>
<dbReference type="EMBL" id="WSTA01000009">
    <property type="protein sequence ID" value="MWB97596.1"/>
    <property type="molecule type" value="Genomic_DNA"/>
</dbReference>
<dbReference type="Proteomes" id="UP000438182">
    <property type="component" value="Unassembled WGS sequence"/>
</dbReference>
<evidence type="ECO:0000256" key="1">
    <source>
        <dbReference type="SAM" id="MobiDB-lite"/>
    </source>
</evidence>
<reference evidence="3 4" key="1">
    <citation type="submission" date="2019-12" db="EMBL/GenBank/DDBJ databases">
        <authorList>
            <person name="Kim Y.S."/>
        </authorList>
    </citation>
    <scope>NUCLEOTIDE SEQUENCE [LARGE SCALE GENOMIC DNA]</scope>
    <source>
        <strain evidence="3 4">MMS17-SY077</strain>
    </source>
</reference>
<accession>A0A6I4NT05</accession>
<feature type="region of interest" description="Disordered" evidence="1">
    <location>
        <begin position="242"/>
        <end position="278"/>
    </location>
</feature>
<keyword evidence="4" id="KW-1185">Reference proteome</keyword>
<evidence type="ECO:0000313" key="4">
    <source>
        <dbReference type="Proteomes" id="UP000438182"/>
    </source>
</evidence>
<feature type="domain" description="PPM-type phosphatase" evidence="2">
    <location>
        <begin position="8"/>
        <end position="239"/>
    </location>
</feature>
<dbReference type="PROSITE" id="PS51746">
    <property type="entry name" value="PPM_2"/>
    <property type="match status" value="1"/>
</dbReference>
<dbReference type="SMART" id="SM00332">
    <property type="entry name" value="PP2Cc"/>
    <property type="match status" value="1"/>
</dbReference>
<gene>
    <name evidence="3" type="ORF">GB864_03365</name>
</gene>
<dbReference type="RefSeq" id="WP_160422944.1">
    <property type="nucleotide sequence ID" value="NZ_WSTA01000009.1"/>
</dbReference>
<dbReference type="AlphaFoldDB" id="A0A6I4NT05"/>
<proteinExistence type="predicted"/>
<dbReference type="CDD" id="cd00143">
    <property type="entry name" value="PP2Cc"/>
    <property type="match status" value="1"/>
</dbReference>
<dbReference type="SUPFAM" id="SSF81606">
    <property type="entry name" value="PP2C-like"/>
    <property type="match status" value="1"/>
</dbReference>
<organism evidence="3 4">
    <name type="scientific">Agromyces seonyuensis</name>
    <dbReference type="NCBI Taxonomy" id="2662446"/>
    <lineage>
        <taxon>Bacteria</taxon>
        <taxon>Bacillati</taxon>
        <taxon>Actinomycetota</taxon>
        <taxon>Actinomycetes</taxon>
        <taxon>Micrococcales</taxon>
        <taxon>Microbacteriaceae</taxon>
        <taxon>Agromyces</taxon>
    </lineage>
</organism>
<name>A0A6I4NT05_9MICO</name>
<dbReference type="InterPro" id="IPR036457">
    <property type="entry name" value="PPM-type-like_dom_sf"/>
</dbReference>
<feature type="compositionally biased region" description="Acidic residues" evidence="1">
    <location>
        <begin position="248"/>
        <end position="257"/>
    </location>
</feature>
<dbReference type="InterPro" id="IPR001932">
    <property type="entry name" value="PPM-type_phosphatase-like_dom"/>
</dbReference>
<evidence type="ECO:0000313" key="3">
    <source>
        <dbReference type="EMBL" id="MWB97596.1"/>
    </source>
</evidence>
<dbReference type="Pfam" id="PF13672">
    <property type="entry name" value="PP2C_2"/>
    <property type="match status" value="1"/>
</dbReference>
<comment type="caution">
    <text evidence="3">The sequence shown here is derived from an EMBL/GenBank/DDBJ whole genome shotgun (WGS) entry which is preliminary data.</text>
</comment>
<sequence length="278" mass="29300">MSLGVVLDVAALTDPGLKRKVNEDSVLAVDPVFVVADGMGGYEAGDRASAAVVAAFREHLAGRPDAELVHVRDALMAADVGVQSVAAGTKRGAGSTVSGIVLVEHEGLAHWLILNVGDSRVYRWYAGELEQLTVDHSLVQELVDDGSLTREEMQTQANRNVITRAIGAPDSTADSWLMPVVDGERLLVCTDGLHSEVADEGIRATLTMNGRPEQAAAALVQLAKRAGGRDNITVVVLDVRSGGVPEEPGFDDEDDATLETGPRGTEFEDDTLPVGAAR</sequence>
<dbReference type="SMART" id="SM00331">
    <property type="entry name" value="PP2C_SIG"/>
    <property type="match status" value="1"/>
</dbReference>
<protein>
    <submittedName>
        <fullName evidence="3">Serine/threonine-protein phosphatase</fullName>
    </submittedName>
</protein>